<feature type="non-terminal residue" evidence="2">
    <location>
        <position position="181"/>
    </location>
</feature>
<dbReference type="OrthoDB" id="5812787at2759"/>
<name>A0A0B1TCA5_OESDE</name>
<dbReference type="AlphaFoldDB" id="A0A0B1TCA5"/>
<gene>
    <name evidence="2" type="ORF">OESDEN_04915</name>
</gene>
<organism evidence="2 3">
    <name type="scientific">Oesophagostomum dentatum</name>
    <name type="common">Nodular worm</name>
    <dbReference type="NCBI Taxonomy" id="61180"/>
    <lineage>
        <taxon>Eukaryota</taxon>
        <taxon>Metazoa</taxon>
        <taxon>Ecdysozoa</taxon>
        <taxon>Nematoda</taxon>
        <taxon>Chromadorea</taxon>
        <taxon>Rhabditida</taxon>
        <taxon>Rhabditina</taxon>
        <taxon>Rhabditomorpha</taxon>
        <taxon>Strongyloidea</taxon>
        <taxon>Strongylidae</taxon>
        <taxon>Oesophagostomum</taxon>
    </lineage>
</organism>
<feature type="region of interest" description="Disordered" evidence="1">
    <location>
        <begin position="118"/>
        <end position="153"/>
    </location>
</feature>
<evidence type="ECO:0000313" key="3">
    <source>
        <dbReference type="Proteomes" id="UP000053660"/>
    </source>
</evidence>
<proteinExistence type="predicted"/>
<evidence type="ECO:0000256" key="1">
    <source>
        <dbReference type="SAM" id="MobiDB-lite"/>
    </source>
</evidence>
<evidence type="ECO:0000313" key="2">
    <source>
        <dbReference type="EMBL" id="KHJ95148.1"/>
    </source>
</evidence>
<protein>
    <submittedName>
        <fullName evidence="2">Uncharacterized protein</fullName>
    </submittedName>
</protein>
<sequence length="181" mass="20416">MRGGGGEGRVLTRKDTLLNDACDEKSKARAWKEVHDFVRAITKVTPTVDELKEMFRRKQVYINDIVSQHNKANIFSVHGFARYIQSIVNKCLPEDKFSLRERELGTYILRKSLSPNEWTPPAKKKARHGDSAEHCPDAAPSQECSSKTSQETKIRDGSQQCSCICNGGDDCLKSTLQEMLK</sequence>
<reference evidence="2 3" key="1">
    <citation type="submission" date="2014-03" db="EMBL/GenBank/DDBJ databases">
        <title>Draft genome of the hookworm Oesophagostomum dentatum.</title>
        <authorList>
            <person name="Mitreva M."/>
        </authorList>
    </citation>
    <scope>NUCLEOTIDE SEQUENCE [LARGE SCALE GENOMIC DNA]</scope>
    <source>
        <strain evidence="2 3">OD-Hann</strain>
    </source>
</reference>
<dbReference type="EMBL" id="KN550065">
    <property type="protein sequence ID" value="KHJ95148.1"/>
    <property type="molecule type" value="Genomic_DNA"/>
</dbReference>
<keyword evidence="3" id="KW-1185">Reference proteome</keyword>
<accession>A0A0B1TCA5</accession>
<dbReference type="Proteomes" id="UP000053660">
    <property type="component" value="Unassembled WGS sequence"/>
</dbReference>